<dbReference type="Proteomes" id="UP000694396">
    <property type="component" value="Unplaced"/>
</dbReference>
<name>A0A8C3P6E0_9PASS</name>
<protein>
    <submittedName>
        <fullName evidence="1">Uncharacterized protein</fullName>
    </submittedName>
</protein>
<evidence type="ECO:0000313" key="2">
    <source>
        <dbReference type="Proteomes" id="UP000694396"/>
    </source>
</evidence>
<dbReference type="Ensembl" id="ENSCRFT00000006113.1">
    <property type="protein sequence ID" value="ENSCRFP00000005888.1"/>
    <property type="gene ID" value="ENSCRFG00000004728.1"/>
</dbReference>
<organism evidence="1 2">
    <name type="scientific">Cyanoderma ruficeps</name>
    <name type="common">rufous-capped babbler</name>
    <dbReference type="NCBI Taxonomy" id="181631"/>
    <lineage>
        <taxon>Eukaryota</taxon>
        <taxon>Metazoa</taxon>
        <taxon>Chordata</taxon>
        <taxon>Craniata</taxon>
        <taxon>Vertebrata</taxon>
        <taxon>Euteleostomi</taxon>
        <taxon>Archelosauria</taxon>
        <taxon>Archosauria</taxon>
        <taxon>Dinosauria</taxon>
        <taxon>Saurischia</taxon>
        <taxon>Theropoda</taxon>
        <taxon>Coelurosauria</taxon>
        <taxon>Aves</taxon>
        <taxon>Neognathae</taxon>
        <taxon>Neoaves</taxon>
        <taxon>Telluraves</taxon>
        <taxon>Australaves</taxon>
        <taxon>Passeriformes</taxon>
        <taxon>Sylvioidea</taxon>
        <taxon>Timaliidae</taxon>
        <taxon>Cyanoderma</taxon>
    </lineage>
</organism>
<reference evidence="1" key="2">
    <citation type="submission" date="2025-09" db="UniProtKB">
        <authorList>
            <consortium name="Ensembl"/>
        </authorList>
    </citation>
    <scope>IDENTIFICATION</scope>
</reference>
<proteinExistence type="predicted"/>
<keyword evidence="2" id="KW-1185">Reference proteome</keyword>
<reference evidence="1" key="1">
    <citation type="submission" date="2025-08" db="UniProtKB">
        <authorList>
            <consortium name="Ensembl"/>
        </authorList>
    </citation>
    <scope>IDENTIFICATION</scope>
</reference>
<sequence>MGFFWGFFCFWGFPRPHTPQRGSWRGRPRPRCTGRCCSAGAAAWSWTVGRAGRPTRSRWSPTASP</sequence>
<dbReference type="AlphaFoldDB" id="A0A8C3P6E0"/>
<accession>A0A8C3P6E0</accession>
<evidence type="ECO:0000313" key="1">
    <source>
        <dbReference type="Ensembl" id="ENSCRFP00000005888.1"/>
    </source>
</evidence>